<keyword evidence="8" id="KW-0418">Kinase</keyword>
<evidence type="ECO:0000313" key="17">
    <source>
        <dbReference type="RefSeq" id="XP_032812292.1"/>
    </source>
</evidence>
<dbReference type="RefSeq" id="XP_032812293.1">
    <property type="nucleotide sequence ID" value="XM_032956402.1"/>
</dbReference>
<evidence type="ECO:0000256" key="9">
    <source>
        <dbReference type="ARBA" id="ARBA00022840"/>
    </source>
</evidence>
<keyword evidence="7 13" id="KW-0547">Nucleotide-binding</keyword>
<gene>
    <name evidence="17 18" type="primary">LOC116943512</name>
</gene>
<feature type="region of interest" description="Disordered" evidence="14">
    <location>
        <begin position="664"/>
        <end position="789"/>
    </location>
</feature>
<dbReference type="AlphaFoldDB" id="A0AAJ7T6R8"/>
<feature type="region of interest" description="Disordered" evidence="14">
    <location>
        <begin position="319"/>
        <end position="341"/>
    </location>
</feature>
<evidence type="ECO:0000256" key="12">
    <source>
        <dbReference type="ARBA" id="ARBA00048679"/>
    </source>
</evidence>
<dbReference type="InterPro" id="IPR000719">
    <property type="entry name" value="Prot_kinase_dom"/>
</dbReference>
<feature type="compositionally biased region" description="Basic and acidic residues" evidence="14">
    <location>
        <begin position="761"/>
        <end position="789"/>
    </location>
</feature>
<dbReference type="CDD" id="cd08215">
    <property type="entry name" value="STKc_Nek"/>
    <property type="match status" value="1"/>
</dbReference>
<evidence type="ECO:0000256" key="7">
    <source>
        <dbReference type="ARBA" id="ARBA00022741"/>
    </source>
</evidence>
<keyword evidence="4" id="KW-0723">Serine/threonine-protein kinase</keyword>
<evidence type="ECO:0000256" key="1">
    <source>
        <dbReference type="ARBA" id="ARBA00001946"/>
    </source>
</evidence>
<evidence type="ECO:0000256" key="8">
    <source>
        <dbReference type="ARBA" id="ARBA00022777"/>
    </source>
</evidence>
<evidence type="ECO:0000256" key="5">
    <source>
        <dbReference type="ARBA" id="ARBA00022679"/>
    </source>
</evidence>
<feature type="compositionally biased region" description="Acidic residues" evidence="14">
    <location>
        <begin position="688"/>
        <end position="715"/>
    </location>
</feature>
<evidence type="ECO:0000256" key="11">
    <source>
        <dbReference type="ARBA" id="ARBA00047899"/>
    </source>
</evidence>
<dbReference type="SUPFAM" id="SSF56112">
    <property type="entry name" value="Protein kinase-like (PK-like)"/>
    <property type="match status" value="1"/>
</dbReference>
<dbReference type="Gene3D" id="1.10.510.10">
    <property type="entry name" value="Transferase(Phosphotransferase) domain 1"/>
    <property type="match status" value="1"/>
</dbReference>
<accession>A0AAJ7T6R8</accession>
<evidence type="ECO:0000259" key="15">
    <source>
        <dbReference type="PROSITE" id="PS50011"/>
    </source>
</evidence>
<sequence length="789" mass="88894">MEKYTILKKIGEGSYGKALLARIKESGQQCVIKEINLTKMRAKDRESSQKEVVLLSKMRHPNVVTFMESFQDHIKLCIVMEYCEGGDLLQRISSQRGVLFSEDQVLNWFVQICLAVKHIHDRKVLHRDIKAQNIFLTNNNSSIKLGDFGIARILTNTMELARTCIGTPYYLSPEICENCPYNNKSDIWSLGCVLYELCTLNHPFEGNSLRHLVMKICQGSYKPLSSRYSYDIRSVLAQMLKTNPRNRPSINTILCKCFLSSRIQKFLGPELYNEEFSHTVIHSKKAVSGQRSKLAQQAGKAPRANPSVAQVHRKVVADRAVSPAVRKQRPPWSHAVINPPLPPSAQAKRNVLAAQAMEARCMGIDAKPFIERVDSPPTDGQRAKYAYYHAQLDLLQQRPPCFESGPREQDPPGRAHERLQMKLADFCQEEYLLRKQEACRNKLRVEKQLGIRPASGEGDRWRLVPAGMGPGGKVQERGNPWASRNRDKQEIPVHENHCVKKAPPAAPPADATKNLNYEKDPIAREDYRKILLQNRNERRANKEKCKGMKLAFEIPLHRDLNEGELNHVTPEEVTELNSALTFQEGAKLQFRKWSFQDDGCVLNVLSKGQLEETASKMEATCPDVDVVEVWPQDAGHRGQWKGPSQTIMQVLSKAALSTICPSISEKEDEEDIQPSSANSGTDGAEKLEEGDDEMKEDGRSDDEDTNFGDSDDEAMQDLKESFQKFLENDFEEGSEGKENGKGDPDKEQNGQNIAGSPASETKNRSSPESGKIEMSNEREECDEDGIKNC</sequence>
<evidence type="ECO:0000313" key="16">
    <source>
        <dbReference type="Proteomes" id="UP001318040"/>
    </source>
</evidence>
<comment type="catalytic activity">
    <reaction evidence="12">
        <text>L-seryl-[protein] + ATP = O-phospho-L-seryl-[protein] + ADP + H(+)</text>
        <dbReference type="Rhea" id="RHEA:17989"/>
        <dbReference type="Rhea" id="RHEA-COMP:9863"/>
        <dbReference type="Rhea" id="RHEA-COMP:11604"/>
        <dbReference type="ChEBI" id="CHEBI:15378"/>
        <dbReference type="ChEBI" id="CHEBI:29999"/>
        <dbReference type="ChEBI" id="CHEBI:30616"/>
        <dbReference type="ChEBI" id="CHEBI:83421"/>
        <dbReference type="ChEBI" id="CHEBI:456216"/>
        <dbReference type="EC" id="2.7.11.1"/>
    </reaction>
</comment>
<evidence type="ECO:0000256" key="2">
    <source>
        <dbReference type="ARBA" id="ARBA00010886"/>
    </source>
</evidence>
<keyword evidence="5" id="KW-0808">Transferase</keyword>
<evidence type="ECO:0000256" key="10">
    <source>
        <dbReference type="ARBA" id="ARBA00022842"/>
    </source>
</evidence>
<dbReference type="InterPro" id="IPR051131">
    <property type="entry name" value="NEK_Ser/Thr_kinase_NIMA"/>
</dbReference>
<feature type="domain" description="Protein kinase" evidence="15">
    <location>
        <begin position="4"/>
        <end position="267"/>
    </location>
</feature>
<reference evidence="17 18" key="1">
    <citation type="submission" date="2025-04" db="UniProtKB">
        <authorList>
            <consortium name="RefSeq"/>
        </authorList>
    </citation>
    <scope>IDENTIFICATION</scope>
    <source>
        <tissue evidence="17 18">Sperm</tissue>
    </source>
</reference>
<comment type="similarity">
    <text evidence="2">Belongs to the protein kinase superfamily. NEK Ser/Thr protein kinase family. NIMA subfamily.</text>
</comment>
<dbReference type="Gene3D" id="3.30.200.20">
    <property type="entry name" value="Phosphorylase Kinase, domain 1"/>
    <property type="match status" value="1"/>
</dbReference>
<feature type="binding site" evidence="13">
    <location>
        <position position="33"/>
    </location>
    <ligand>
        <name>ATP</name>
        <dbReference type="ChEBI" id="CHEBI:30616"/>
    </ligand>
</feature>
<dbReference type="PANTHER" id="PTHR44899">
    <property type="entry name" value="CAMK FAMILY PROTEIN KINASE"/>
    <property type="match status" value="1"/>
</dbReference>
<comment type="catalytic activity">
    <reaction evidence="11">
        <text>L-threonyl-[protein] + ATP = O-phospho-L-threonyl-[protein] + ADP + H(+)</text>
        <dbReference type="Rhea" id="RHEA:46608"/>
        <dbReference type="Rhea" id="RHEA-COMP:11060"/>
        <dbReference type="Rhea" id="RHEA-COMP:11605"/>
        <dbReference type="ChEBI" id="CHEBI:15378"/>
        <dbReference type="ChEBI" id="CHEBI:30013"/>
        <dbReference type="ChEBI" id="CHEBI:30616"/>
        <dbReference type="ChEBI" id="CHEBI:61977"/>
        <dbReference type="ChEBI" id="CHEBI:456216"/>
        <dbReference type="EC" id="2.7.11.1"/>
    </reaction>
</comment>
<evidence type="ECO:0000256" key="14">
    <source>
        <dbReference type="SAM" id="MobiDB-lite"/>
    </source>
</evidence>
<dbReference type="GeneID" id="116943512"/>
<keyword evidence="10" id="KW-0460">Magnesium</keyword>
<feature type="compositionally biased region" description="Basic and acidic residues" evidence="14">
    <location>
        <begin position="734"/>
        <end position="748"/>
    </location>
</feature>
<feature type="region of interest" description="Disordered" evidence="14">
    <location>
        <begin position="456"/>
        <end position="483"/>
    </location>
</feature>
<dbReference type="GO" id="GO:0005524">
    <property type="term" value="F:ATP binding"/>
    <property type="evidence" value="ECO:0007669"/>
    <property type="project" value="UniProtKB-UniRule"/>
</dbReference>
<keyword evidence="9 13" id="KW-0067">ATP-binding</keyword>
<dbReference type="Pfam" id="PF00069">
    <property type="entry name" value="Pkinase"/>
    <property type="match status" value="1"/>
</dbReference>
<dbReference type="KEGG" id="pmrn:116943512"/>
<comment type="cofactor">
    <cofactor evidence="1">
        <name>Mg(2+)</name>
        <dbReference type="ChEBI" id="CHEBI:18420"/>
    </cofactor>
</comment>
<dbReference type="GO" id="GO:0046872">
    <property type="term" value="F:metal ion binding"/>
    <property type="evidence" value="ECO:0007669"/>
    <property type="project" value="UniProtKB-KW"/>
</dbReference>
<dbReference type="Proteomes" id="UP001318040">
    <property type="component" value="Chromosome 18"/>
</dbReference>
<dbReference type="SMART" id="SM00220">
    <property type="entry name" value="S_TKc"/>
    <property type="match status" value="1"/>
</dbReference>
<dbReference type="GO" id="GO:0004674">
    <property type="term" value="F:protein serine/threonine kinase activity"/>
    <property type="evidence" value="ECO:0007669"/>
    <property type="project" value="UniProtKB-KW"/>
</dbReference>
<dbReference type="PROSITE" id="PS50011">
    <property type="entry name" value="PROTEIN_KINASE_DOM"/>
    <property type="match status" value="1"/>
</dbReference>
<proteinExistence type="inferred from homology"/>
<dbReference type="PROSITE" id="PS00107">
    <property type="entry name" value="PROTEIN_KINASE_ATP"/>
    <property type="match status" value="1"/>
</dbReference>
<evidence type="ECO:0000256" key="3">
    <source>
        <dbReference type="ARBA" id="ARBA00012513"/>
    </source>
</evidence>
<organism evidence="16 17">
    <name type="scientific">Petromyzon marinus</name>
    <name type="common">Sea lamprey</name>
    <dbReference type="NCBI Taxonomy" id="7757"/>
    <lineage>
        <taxon>Eukaryota</taxon>
        <taxon>Metazoa</taxon>
        <taxon>Chordata</taxon>
        <taxon>Craniata</taxon>
        <taxon>Vertebrata</taxon>
        <taxon>Cyclostomata</taxon>
        <taxon>Hyperoartia</taxon>
        <taxon>Petromyzontiformes</taxon>
        <taxon>Petromyzontidae</taxon>
        <taxon>Petromyzon</taxon>
    </lineage>
</organism>
<keyword evidence="6" id="KW-0479">Metal-binding</keyword>
<dbReference type="RefSeq" id="XP_032812292.1">
    <property type="nucleotide sequence ID" value="XM_032956401.1"/>
</dbReference>
<dbReference type="InterPro" id="IPR011009">
    <property type="entry name" value="Kinase-like_dom_sf"/>
</dbReference>
<evidence type="ECO:0000256" key="6">
    <source>
        <dbReference type="ARBA" id="ARBA00022723"/>
    </source>
</evidence>
<dbReference type="PANTHER" id="PTHR44899:SF3">
    <property type="entry name" value="SERINE_THREONINE-PROTEIN KINASE NEK1"/>
    <property type="match status" value="1"/>
</dbReference>
<evidence type="ECO:0000313" key="18">
    <source>
        <dbReference type="RefSeq" id="XP_032812293.1"/>
    </source>
</evidence>
<dbReference type="PROSITE" id="PS00108">
    <property type="entry name" value="PROTEIN_KINASE_ST"/>
    <property type="match status" value="1"/>
</dbReference>
<dbReference type="EC" id="2.7.11.1" evidence="3"/>
<feature type="compositionally biased region" description="Polar residues" evidence="14">
    <location>
        <begin position="749"/>
        <end position="760"/>
    </location>
</feature>
<keyword evidence="16" id="KW-1185">Reference proteome</keyword>
<protein>
    <recommendedName>
        <fullName evidence="3">non-specific serine/threonine protein kinase</fullName>
        <ecNumber evidence="3">2.7.11.1</ecNumber>
    </recommendedName>
</protein>
<dbReference type="InterPro" id="IPR008271">
    <property type="entry name" value="Ser/Thr_kinase_AS"/>
</dbReference>
<name>A0AAJ7T6R8_PETMA</name>
<dbReference type="InterPro" id="IPR017441">
    <property type="entry name" value="Protein_kinase_ATP_BS"/>
</dbReference>
<evidence type="ECO:0000256" key="13">
    <source>
        <dbReference type="PROSITE-ProRule" id="PRU10141"/>
    </source>
</evidence>
<evidence type="ECO:0000256" key="4">
    <source>
        <dbReference type="ARBA" id="ARBA00022527"/>
    </source>
</evidence>
<dbReference type="FunFam" id="1.10.510.10:FF:000172">
    <property type="entry name" value="serine/threonine-protein kinase Nek1 isoform X1"/>
    <property type="match status" value="1"/>
</dbReference>
<dbReference type="FunFam" id="3.30.200.20:FF:000097">
    <property type="entry name" value="Probable serine/threonine-protein kinase nek1"/>
    <property type="match status" value="1"/>
</dbReference>